<reference evidence="2 3" key="1">
    <citation type="submission" date="2015-08" db="EMBL/GenBank/DDBJ databases">
        <title>Next Generation Sequencing and Analysis of the Genome of Puccinia sorghi L Schw, the Causal Agent of Maize Common Rust.</title>
        <authorList>
            <person name="Rochi L."/>
            <person name="Burguener G."/>
            <person name="Darino M."/>
            <person name="Turjanski A."/>
            <person name="Kreff E."/>
            <person name="Dieguez M.J."/>
            <person name="Sacco F."/>
        </authorList>
    </citation>
    <scope>NUCLEOTIDE SEQUENCE [LARGE SCALE GENOMIC DNA]</scope>
    <source>
        <strain evidence="2 3">RO10H11247</strain>
    </source>
</reference>
<dbReference type="EMBL" id="LAVV01006661">
    <property type="protein sequence ID" value="KNZ58882.1"/>
    <property type="molecule type" value="Genomic_DNA"/>
</dbReference>
<dbReference type="Proteomes" id="UP000037035">
    <property type="component" value="Unassembled WGS sequence"/>
</dbReference>
<proteinExistence type="predicted"/>
<dbReference type="STRING" id="27349.A0A0L6VEA8"/>
<evidence type="ECO:0000313" key="2">
    <source>
        <dbReference type="EMBL" id="KNZ58882.1"/>
    </source>
</evidence>
<gene>
    <name evidence="2" type="ORF">VP01_1841g10</name>
</gene>
<dbReference type="VEuPathDB" id="FungiDB:VP01_1841g10"/>
<protein>
    <submittedName>
        <fullName evidence="2">Uncharacterized protein</fullName>
    </submittedName>
</protein>
<evidence type="ECO:0000256" key="1">
    <source>
        <dbReference type="SAM" id="MobiDB-lite"/>
    </source>
</evidence>
<organism evidence="2 3">
    <name type="scientific">Puccinia sorghi</name>
    <dbReference type="NCBI Taxonomy" id="27349"/>
    <lineage>
        <taxon>Eukaryota</taxon>
        <taxon>Fungi</taxon>
        <taxon>Dikarya</taxon>
        <taxon>Basidiomycota</taxon>
        <taxon>Pucciniomycotina</taxon>
        <taxon>Pucciniomycetes</taxon>
        <taxon>Pucciniales</taxon>
        <taxon>Pucciniaceae</taxon>
        <taxon>Puccinia</taxon>
    </lineage>
</organism>
<keyword evidence="3" id="KW-1185">Reference proteome</keyword>
<accession>A0A0L6VEA8</accession>
<feature type="region of interest" description="Disordered" evidence="1">
    <location>
        <begin position="1"/>
        <end position="26"/>
    </location>
</feature>
<dbReference type="OrthoDB" id="2942246at2759"/>
<sequence length="75" mass="8419">MDQSRNNPNIQFEHSNSQDYQDQSASCSGSCTLNPTAHFLGAHDLPRVLTNWVQYIRKKTITVLLRPDTACTPEG</sequence>
<evidence type="ECO:0000313" key="3">
    <source>
        <dbReference type="Proteomes" id="UP000037035"/>
    </source>
</evidence>
<dbReference type="AlphaFoldDB" id="A0A0L6VEA8"/>
<comment type="caution">
    <text evidence="2">The sequence shown here is derived from an EMBL/GenBank/DDBJ whole genome shotgun (WGS) entry which is preliminary data.</text>
</comment>
<name>A0A0L6VEA8_9BASI</name>